<evidence type="ECO:0000313" key="2">
    <source>
        <dbReference type="Proteomes" id="UP000811619"/>
    </source>
</evidence>
<dbReference type="AlphaFoldDB" id="A0A8K0J8H3"/>
<gene>
    <name evidence="1" type="ORF">E4U42_002520</name>
</gene>
<dbReference type="Proteomes" id="UP000811619">
    <property type="component" value="Unassembled WGS sequence"/>
</dbReference>
<evidence type="ECO:0000313" key="1">
    <source>
        <dbReference type="EMBL" id="KAG5927172.1"/>
    </source>
</evidence>
<accession>A0A8K0J8H3</accession>
<proteinExistence type="predicted"/>
<dbReference type="EMBL" id="SRPY01000202">
    <property type="protein sequence ID" value="KAG5927172.1"/>
    <property type="molecule type" value="Genomic_DNA"/>
</dbReference>
<organism evidence="1 2">
    <name type="scientific">Claviceps africana</name>
    <dbReference type="NCBI Taxonomy" id="83212"/>
    <lineage>
        <taxon>Eukaryota</taxon>
        <taxon>Fungi</taxon>
        <taxon>Dikarya</taxon>
        <taxon>Ascomycota</taxon>
        <taxon>Pezizomycotina</taxon>
        <taxon>Sordariomycetes</taxon>
        <taxon>Hypocreomycetidae</taxon>
        <taxon>Hypocreales</taxon>
        <taxon>Clavicipitaceae</taxon>
        <taxon>Claviceps</taxon>
    </lineage>
</organism>
<protein>
    <submittedName>
        <fullName evidence="1">Uncharacterized protein</fullName>
    </submittedName>
</protein>
<name>A0A8K0J8H3_9HYPO</name>
<comment type="caution">
    <text evidence="1">The sequence shown here is derived from an EMBL/GenBank/DDBJ whole genome shotgun (WGS) entry which is preliminary data.</text>
</comment>
<keyword evidence="2" id="KW-1185">Reference proteome</keyword>
<reference evidence="1" key="1">
    <citation type="journal article" date="2020" name="bioRxiv">
        <title>Whole genome comparisons of ergot fungi reveals the divergence and evolution of species within the genus Claviceps are the result of varying mechanisms driving genome evolution and host range expansion.</title>
        <authorList>
            <person name="Wyka S.A."/>
            <person name="Mondo S.J."/>
            <person name="Liu M."/>
            <person name="Dettman J."/>
            <person name="Nalam V."/>
            <person name="Broders K.D."/>
        </authorList>
    </citation>
    <scope>NUCLEOTIDE SEQUENCE</scope>
    <source>
        <strain evidence="1">CCC 489</strain>
    </source>
</reference>
<dbReference type="OrthoDB" id="5386330at2759"/>
<sequence>MLTRRIAKQIVPSDFHYPVGNTRQKFSPPPDHQHTVIMVALAHRISFLFHAEERGTSQLCQHKATAHLRTCFYRHMGEAIRALNHHLVDIDMSGVIWGLRKIANIVSAELYMVSTSWRHHVEGFLALVKHGGGAEKVVNHFPPIRLAIYYMTVIANVANTTSPSHDLGTGCIYPGKDETRQLYSSTLYPSFPCATSLFMDMMRITELRSQQPSCATSRDVQLRQSIVEVFQSIDEFAPDGWTERYPLPRTRDIAMIARTFKASVALYGVLALGKHQACWIGAASPFFPSLISSDGTGTYRSLRRALSSHLSVVVEEAMRKLSNQESLSWPLSVLGVGVADGTEAEREFVKKSLFEVGMDPNADAGPMDSRGMLLEFWQSGRVQWDECFCRPTLVLA</sequence>